<keyword evidence="4" id="KW-0436">Ligase</keyword>
<evidence type="ECO:0000256" key="9">
    <source>
        <dbReference type="ARBA" id="ARBA00030592"/>
    </source>
</evidence>
<dbReference type="Pfam" id="PF08245">
    <property type="entry name" value="Mur_ligase_M"/>
    <property type="match status" value="1"/>
</dbReference>
<sequence>MILRGPEHFITLLVVPSFCEEQLIMTIETYDQALAFIHGRTKFKKIPTLKRMRRFLDELGSPDKRIKAIHIAGTNGKGSTIAFLRNILQEDGLKVGSFTSPFLIRFNERISVNGKPISDNDILRLTNIVYPVVAKLDDALLEGGPTEFEIITAMMFEYFSEGHADIVLVEVGLGGLLDSTNVMTPELSVITTIGWDHMHILGDTLPKIAYQKAGIIKPKVPVVVGKIPEAPLKVIEHTASGKKSPMTILGKQFTVNNLGMIDWEQHFSFKSDHDEFNDLSTGLIGDYQTDNAALAIQAYLNYCQLSSRPVNHNSVIAGIKQTKWGGRFERISDHPTIVIDGAHNISAVDEIVDLLESNFSKGKVYVLMGILADKQADKMVEKMATVKNVSIILTSFNGPGKRNAADPQVLEEQVDSKENKKTVTDVIDDWQAAIDTIQKKLMTDDMLLITGSLYFISDVRKYLLASLN</sequence>
<evidence type="ECO:0000259" key="11">
    <source>
        <dbReference type="Pfam" id="PF02875"/>
    </source>
</evidence>
<dbReference type="GO" id="GO:0004326">
    <property type="term" value="F:tetrahydrofolylpolyglutamate synthase activity"/>
    <property type="evidence" value="ECO:0007669"/>
    <property type="project" value="UniProtKB-EC"/>
</dbReference>
<dbReference type="GO" id="GO:0005524">
    <property type="term" value="F:ATP binding"/>
    <property type="evidence" value="ECO:0007669"/>
    <property type="project" value="UniProtKB-KW"/>
</dbReference>
<proteinExistence type="inferred from homology"/>
<dbReference type="PROSITE" id="PS01011">
    <property type="entry name" value="FOLYLPOLYGLU_SYNT_1"/>
    <property type="match status" value="1"/>
</dbReference>
<dbReference type="InterPro" id="IPR036565">
    <property type="entry name" value="Mur-like_cat_sf"/>
</dbReference>
<dbReference type="SUPFAM" id="SSF53623">
    <property type="entry name" value="MurD-like peptide ligases, catalytic domain"/>
    <property type="match status" value="1"/>
</dbReference>
<evidence type="ECO:0000256" key="3">
    <source>
        <dbReference type="ARBA" id="ARBA00013025"/>
    </source>
</evidence>
<evidence type="ECO:0000256" key="6">
    <source>
        <dbReference type="ARBA" id="ARBA00022741"/>
    </source>
</evidence>
<evidence type="ECO:0000313" key="13">
    <source>
        <dbReference type="EMBL" id="QHB51905.1"/>
    </source>
</evidence>
<dbReference type="EMBL" id="CP047121">
    <property type="protein sequence ID" value="QHB51905.1"/>
    <property type="molecule type" value="Genomic_DNA"/>
</dbReference>
<keyword evidence="5" id="KW-0479">Metal-binding</keyword>
<dbReference type="Gene3D" id="3.90.190.20">
    <property type="entry name" value="Mur ligase, C-terminal domain"/>
    <property type="match status" value="1"/>
</dbReference>
<evidence type="ECO:0000256" key="1">
    <source>
        <dbReference type="ARBA" id="ARBA00001946"/>
    </source>
</evidence>
<name>A0A6P1E8B1_LENHI</name>
<dbReference type="PIRSF" id="PIRSF001563">
    <property type="entry name" value="Folylpolyglu_synth"/>
    <property type="match status" value="1"/>
</dbReference>
<dbReference type="PANTHER" id="PTHR11136:SF0">
    <property type="entry name" value="DIHYDROFOLATE SYNTHETASE-RELATED"/>
    <property type="match status" value="1"/>
</dbReference>
<keyword evidence="6" id="KW-0547">Nucleotide-binding</keyword>
<evidence type="ECO:0000256" key="4">
    <source>
        <dbReference type="ARBA" id="ARBA00022598"/>
    </source>
</evidence>
<dbReference type="Gene3D" id="3.40.1190.10">
    <property type="entry name" value="Mur-like, catalytic domain"/>
    <property type="match status" value="1"/>
</dbReference>
<comment type="similarity">
    <text evidence="2">Belongs to the folylpolyglutamate synthase family.</text>
</comment>
<evidence type="ECO:0000256" key="2">
    <source>
        <dbReference type="ARBA" id="ARBA00008276"/>
    </source>
</evidence>
<reference evidence="13 14" key="1">
    <citation type="submission" date="2019-12" db="EMBL/GenBank/DDBJ databases">
        <title>Lactobacillus hilgardii FLUB.</title>
        <authorList>
            <person name="Gustaw K."/>
        </authorList>
    </citation>
    <scope>NUCLEOTIDE SEQUENCE [LARGE SCALE GENOMIC DNA]</scope>
    <source>
        <strain evidence="13 14">FLUB</strain>
    </source>
</reference>
<evidence type="ECO:0000313" key="14">
    <source>
        <dbReference type="Proteomes" id="UP000465035"/>
    </source>
</evidence>
<evidence type="ECO:0000259" key="12">
    <source>
        <dbReference type="Pfam" id="PF08245"/>
    </source>
</evidence>
<dbReference type="PROSITE" id="PS01012">
    <property type="entry name" value="FOLYLPOLYGLU_SYNT_2"/>
    <property type="match status" value="1"/>
</dbReference>
<dbReference type="Proteomes" id="UP000465035">
    <property type="component" value="Chromosome"/>
</dbReference>
<dbReference type="GO" id="GO:0046872">
    <property type="term" value="F:metal ion binding"/>
    <property type="evidence" value="ECO:0007669"/>
    <property type="project" value="UniProtKB-KW"/>
</dbReference>
<dbReference type="InterPro" id="IPR004101">
    <property type="entry name" value="Mur_ligase_C"/>
</dbReference>
<accession>A0A6P1E8B1</accession>
<dbReference type="SUPFAM" id="SSF53244">
    <property type="entry name" value="MurD-like peptide ligases, peptide-binding domain"/>
    <property type="match status" value="1"/>
</dbReference>
<dbReference type="RefSeq" id="WP_003553635.1">
    <property type="nucleotide sequence ID" value="NZ_CABKOL010000102.1"/>
</dbReference>
<dbReference type="FunFam" id="3.40.1190.10:FF:000011">
    <property type="entry name" value="Folylpolyglutamate synthase/dihydrofolate synthase"/>
    <property type="match status" value="1"/>
</dbReference>
<comment type="catalytic activity">
    <reaction evidence="10">
        <text>(6S)-5,6,7,8-tetrahydrofolyl-(gamma-L-Glu)(n) + L-glutamate + ATP = (6S)-5,6,7,8-tetrahydrofolyl-(gamma-L-Glu)(n+1) + ADP + phosphate + H(+)</text>
        <dbReference type="Rhea" id="RHEA:10580"/>
        <dbReference type="Rhea" id="RHEA-COMP:14738"/>
        <dbReference type="Rhea" id="RHEA-COMP:14740"/>
        <dbReference type="ChEBI" id="CHEBI:15378"/>
        <dbReference type="ChEBI" id="CHEBI:29985"/>
        <dbReference type="ChEBI" id="CHEBI:30616"/>
        <dbReference type="ChEBI" id="CHEBI:43474"/>
        <dbReference type="ChEBI" id="CHEBI:141005"/>
        <dbReference type="ChEBI" id="CHEBI:456216"/>
        <dbReference type="EC" id="6.3.2.17"/>
    </reaction>
</comment>
<feature type="domain" description="Mur ligase central" evidence="12">
    <location>
        <begin position="71"/>
        <end position="298"/>
    </location>
</feature>
<dbReference type="Pfam" id="PF02875">
    <property type="entry name" value="Mur_ligase_C"/>
    <property type="match status" value="1"/>
</dbReference>
<keyword evidence="8" id="KW-0460">Magnesium</keyword>
<dbReference type="NCBIfam" id="TIGR01499">
    <property type="entry name" value="folC"/>
    <property type="match status" value="1"/>
</dbReference>
<dbReference type="InterPro" id="IPR013221">
    <property type="entry name" value="Mur_ligase_cen"/>
</dbReference>
<dbReference type="GO" id="GO:0005737">
    <property type="term" value="C:cytoplasm"/>
    <property type="evidence" value="ECO:0007669"/>
    <property type="project" value="TreeGrafter"/>
</dbReference>
<keyword evidence="7" id="KW-0067">ATP-binding</keyword>
<dbReference type="AlphaFoldDB" id="A0A6P1E8B1"/>
<evidence type="ECO:0000256" key="8">
    <source>
        <dbReference type="ARBA" id="ARBA00022842"/>
    </source>
</evidence>
<dbReference type="InterPro" id="IPR018109">
    <property type="entry name" value="Folylpolyglutamate_synth_CS"/>
</dbReference>
<dbReference type="GO" id="GO:0008841">
    <property type="term" value="F:dihydrofolate synthase activity"/>
    <property type="evidence" value="ECO:0007669"/>
    <property type="project" value="TreeGrafter"/>
</dbReference>
<dbReference type="GeneID" id="69058059"/>
<feature type="domain" description="Mur ligase C-terminal" evidence="11">
    <location>
        <begin position="326"/>
        <end position="452"/>
    </location>
</feature>
<evidence type="ECO:0000256" key="5">
    <source>
        <dbReference type="ARBA" id="ARBA00022723"/>
    </source>
</evidence>
<dbReference type="InterPro" id="IPR001645">
    <property type="entry name" value="Folylpolyglutamate_synth"/>
</dbReference>
<dbReference type="PANTHER" id="PTHR11136">
    <property type="entry name" value="FOLYLPOLYGLUTAMATE SYNTHASE-RELATED"/>
    <property type="match status" value="1"/>
</dbReference>
<protein>
    <recommendedName>
        <fullName evidence="3">tetrahydrofolate synthase</fullName>
        <ecNumber evidence="3">6.3.2.17</ecNumber>
    </recommendedName>
    <alternativeName>
        <fullName evidence="9">Tetrahydrofolylpolyglutamate synthase</fullName>
    </alternativeName>
</protein>
<organism evidence="13 14">
    <name type="scientific">Lentilactobacillus hilgardii</name>
    <name type="common">Lactobacillus hilgardii</name>
    <dbReference type="NCBI Taxonomy" id="1588"/>
    <lineage>
        <taxon>Bacteria</taxon>
        <taxon>Bacillati</taxon>
        <taxon>Bacillota</taxon>
        <taxon>Bacilli</taxon>
        <taxon>Lactobacillales</taxon>
        <taxon>Lactobacillaceae</taxon>
        <taxon>Lentilactobacillus</taxon>
    </lineage>
</organism>
<comment type="cofactor">
    <cofactor evidence="1">
        <name>Mg(2+)</name>
        <dbReference type="ChEBI" id="CHEBI:18420"/>
    </cofactor>
</comment>
<dbReference type="EC" id="6.3.2.17" evidence="3"/>
<dbReference type="InterPro" id="IPR036615">
    <property type="entry name" value="Mur_ligase_C_dom_sf"/>
</dbReference>
<dbReference type="SMR" id="A0A6P1E8B1"/>
<evidence type="ECO:0000256" key="7">
    <source>
        <dbReference type="ARBA" id="ARBA00022840"/>
    </source>
</evidence>
<evidence type="ECO:0000256" key="10">
    <source>
        <dbReference type="ARBA" id="ARBA00047493"/>
    </source>
</evidence>
<gene>
    <name evidence="13" type="ORF">GQR93_06775</name>
</gene>